<dbReference type="GO" id="GO:0043565">
    <property type="term" value="F:sequence-specific DNA binding"/>
    <property type="evidence" value="ECO:0007669"/>
    <property type="project" value="TreeGrafter"/>
</dbReference>
<evidence type="ECO:0000256" key="4">
    <source>
        <dbReference type="ARBA" id="ARBA00023163"/>
    </source>
</evidence>
<evidence type="ECO:0000256" key="2">
    <source>
        <dbReference type="ARBA" id="ARBA00023015"/>
    </source>
</evidence>
<evidence type="ECO:0000259" key="5">
    <source>
        <dbReference type="PROSITE" id="PS50931"/>
    </source>
</evidence>
<gene>
    <name evidence="6" type="ORF">MGR_1479</name>
</gene>
<dbReference type="CDD" id="cd08422">
    <property type="entry name" value="PBP2_CrgA_like"/>
    <property type="match status" value="1"/>
</dbReference>
<dbReference type="InterPro" id="IPR005119">
    <property type="entry name" value="LysR_subst-bd"/>
</dbReference>
<dbReference type="SUPFAM" id="SSF53850">
    <property type="entry name" value="Periplasmic binding protein-like II"/>
    <property type="match status" value="1"/>
</dbReference>
<feature type="domain" description="HTH lysR-type" evidence="5">
    <location>
        <begin position="1"/>
        <end position="58"/>
    </location>
</feature>
<accession>A4TZF6</accession>
<dbReference type="Pfam" id="PF00126">
    <property type="entry name" value="HTH_1"/>
    <property type="match status" value="1"/>
</dbReference>
<keyword evidence="3" id="KW-0238">DNA-binding</keyword>
<name>A4TZF6_9PROT</name>
<evidence type="ECO:0000256" key="1">
    <source>
        <dbReference type="ARBA" id="ARBA00009437"/>
    </source>
</evidence>
<proteinExistence type="inferred from homology"/>
<sequence>MDWDNLHIFLELARGRRLMDAAERLGIDYSTVSRRIRRFEQELGTQLFDRNNQGYTLTAQGLHLVEYAEKVEAIVHLAQEKLTGHNSALSGQIRLACTEGFGTHFLAAQLAHFCARHPHITLDFLPLSRFVNLPKREADMAISIERPDSGNYAIAKLCDYHLKLYASPAYLAERGPITAASDLQNHTFIGYVDDLVFSEELRYLEQIVTADRVSYRSTNVVAQCSAVRQGTGLAVLPCFLASPHADLVPVLEDQVLFKRSFWLVTPEERHNLARIKALRQFVKDVAERNRAFLLGESREMVTPDRPASPQ</sequence>
<protein>
    <submittedName>
        <fullName evidence="6">Transcriptional regulator, LysR family</fullName>
    </submittedName>
</protein>
<dbReference type="Pfam" id="PF03466">
    <property type="entry name" value="LysR_substrate"/>
    <property type="match status" value="1"/>
</dbReference>
<dbReference type="InterPro" id="IPR036388">
    <property type="entry name" value="WH-like_DNA-bd_sf"/>
</dbReference>
<dbReference type="AlphaFoldDB" id="A4TZF6"/>
<evidence type="ECO:0000256" key="3">
    <source>
        <dbReference type="ARBA" id="ARBA00023125"/>
    </source>
</evidence>
<dbReference type="SUPFAM" id="SSF46785">
    <property type="entry name" value="Winged helix' DNA-binding domain"/>
    <property type="match status" value="1"/>
</dbReference>
<dbReference type="EMBL" id="CU459003">
    <property type="protein sequence ID" value="CAM76013.1"/>
    <property type="molecule type" value="Genomic_DNA"/>
</dbReference>
<evidence type="ECO:0000313" key="6">
    <source>
        <dbReference type="EMBL" id="CAM76013.1"/>
    </source>
</evidence>
<dbReference type="PROSITE" id="PS50931">
    <property type="entry name" value="HTH_LYSR"/>
    <property type="match status" value="1"/>
</dbReference>
<dbReference type="PANTHER" id="PTHR30537:SF3">
    <property type="entry name" value="TRANSCRIPTIONAL REGULATORY PROTEIN"/>
    <property type="match status" value="1"/>
</dbReference>
<comment type="similarity">
    <text evidence="1">Belongs to the LysR transcriptional regulatory family.</text>
</comment>
<dbReference type="PANTHER" id="PTHR30537">
    <property type="entry name" value="HTH-TYPE TRANSCRIPTIONAL REGULATOR"/>
    <property type="match status" value="1"/>
</dbReference>
<dbReference type="InterPro" id="IPR036390">
    <property type="entry name" value="WH_DNA-bd_sf"/>
</dbReference>
<dbReference type="InterPro" id="IPR000847">
    <property type="entry name" value="LysR_HTH_N"/>
</dbReference>
<dbReference type="RefSeq" id="WP_106002218.1">
    <property type="nucleotide sequence ID" value="NZ_CP027527.1"/>
</dbReference>
<dbReference type="Gene3D" id="1.10.10.10">
    <property type="entry name" value="Winged helix-like DNA-binding domain superfamily/Winged helix DNA-binding domain"/>
    <property type="match status" value="1"/>
</dbReference>
<dbReference type="InterPro" id="IPR058163">
    <property type="entry name" value="LysR-type_TF_proteobact-type"/>
</dbReference>
<reference evidence="6" key="1">
    <citation type="journal article" date="2007" name="J. Bacteriol.">
        <title>Comparative genome analysis of four magnetotactic bacteria reveals a complex set of group-specific genes implicated in magnetosome biomineralization and function.</title>
        <authorList>
            <person name="Richter M."/>
            <person name="Kube M."/>
            <person name="Bazylinski D.A."/>
            <person name="Lombardot T."/>
            <person name="Gloeckner F.O."/>
            <person name="Reinhardt R."/>
            <person name="Schueler D."/>
        </authorList>
    </citation>
    <scope>NUCLEOTIDE SEQUENCE</scope>
    <source>
        <strain evidence="6">MSR-1</strain>
    </source>
</reference>
<dbReference type="Gene3D" id="3.40.190.290">
    <property type="match status" value="1"/>
</dbReference>
<dbReference type="GO" id="GO:0003700">
    <property type="term" value="F:DNA-binding transcription factor activity"/>
    <property type="evidence" value="ECO:0007669"/>
    <property type="project" value="InterPro"/>
</dbReference>
<organism evidence="6">
    <name type="scientific">Magnetospirillum gryphiswaldense</name>
    <dbReference type="NCBI Taxonomy" id="55518"/>
    <lineage>
        <taxon>Bacteria</taxon>
        <taxon>Pseudomonadati</taxon>
        <taxon>Pseudomonadota</taxon>
        <taxon>Alphaproteobacteria</taxon>
        <taxon>Rhodospirillales</taxon>
        <taxon>Rhodospirillaceae</taxon>
        <taxon>Magnetospirillum</taxon>
    </lineage>
</organism>
<dbReference type="GO" id="GO:0006351">
    <property type="term" value="P:DNA-templated transcription"/>
    <property type="evidence" value="ECO:0007669"/>
    <property type="project" value="TreeGrafter"/>
</dbReference>
<keyword evidence="2" id="KW-0805">Transcription regulation</keyword>
<keyword evidence="4" id="KW-0804">Transcription</keyword>